<organism evidence="2 3">
    <name type="scientific">Sulfuriferula multivorans</name>
    <dbReference type="NCBI Taxonomy" id="1559896"/>
    <lineage>
        <taxon>Bacteria</taxon>
        <taxon>Pseudomonadati</taxon>
        <taxon>Pseudomonadota</taxon>
        <taxon>Betaproteobacteria</taxon>
        <taxon>Nitrosomonadales</taxon>
        <taxon>Sulfuricellaceae</taxon>
        <taxon>Sulfuriferula</taxon>
    </lineage>
</organism>
<dbReference type="RefSeq" id="WP_124705719.1">
    <property type="nucleotide sequence ID" value="NZ_BGOW01000030.1"/>
</dbReference>
<evidence type="ECO:0000313" key="2">
    <source>
        <dbReference type="EMBL" id="GCB01958.1"/>
    </source>
</evidence>
<dbReference type="InterPro" id="IPR014710">
    <property type="entry name" value="RmlC-like_jellyroll"/>
</dbReference>
<dbReference type="SMART" id="SM00100">
    <property type="entry name" value="cNMP"/>
    <property type="match status" value="1"/>
</dbReference>
<evidence type="ECO:0000313" key="3">
    <source>
        <dbReference type="Proteomes" id="UP000286806"/>
    </source>
</evidence>
<proteinExistence type="predicted"/>
<sequence length="151" mass="16448">MLLKNFLKSQSVFKSLADEQDLDALSRAIYVQEFPDASIIVQEGKQGKELYLLIEGKVEVTHYDLVSGTPCVLKELKVGELFGVLSLMDHLPSAASCVAVGTVKVGILPRVAYNLLAKSSAPIALNFQLAVTRQIANDIRHRNDALRGLIG</sequence>
<dbReference type="SUPFAM" id="SSF51206">
    <property type="entry name" value="cAMP-binding domain-like"/>
    <property type="match status" value="1"/>
</dbReference>
<dbReference type="EMBL" id="BGOW01000030">
    <property type="protein sequence ID" value="GCB01958.1"/>
    <property type="molecule type" value="Genomic_DNA"/>
</dbReference>
<dbReference type="GO" id="GO:0004862">
    <property type="term" value="F:cAMP-dependent protein kinase inhibitor activity"/>
    <property type="evidence" value="ECO:0007669"/>
    <property type="project" value="TreeGrafter"/>
</dbReference>
<comment type="caution">
    <text evidence="2">The sequence shown here is derived from an EMBL/GenBank/DDBJ whole genome shotgun (WGS) entry which is preliminary data.</text>
</comment>
<protein>
    <recommendedName>
        <fullName evidence="1">Cyclic nucleotide-binding domain-containing protein</fullName>
    </recommendedName>
</protein>
<dbReference type="Proteomes" id="UP000286806">
    <property type="component" value="Unassembled WGS sequence"/>
</dbReference>
<dbReference type="GO" id="GO:0005829">
    <property type="term" value="C:cytosol"/>
    <property type="evidence" value="ECO:0007669"/>
    <property type="project" value="TreeGrafter"/>
</dbReference>
<dbReference type="GO" id="GO:0034236">
    <property type="term" value="F:protein kinase A catalytic subunit binding"/>
    <property type="evidence" value="ECO:0007669"/>
    <property type="project" value="TreeGrafter"/>
</dbReference>
<dbReference type="Gene3D" id="2.60.120.10">
    <property type="entry name" value="Jelly Rolls"/>
    <property type="match status" value="1"/>
</dbReference>
<dbReference type="GO" id="GO:0005952">
    <property type="term" value="C:cAMP-dependent protein kinase complex"/>
    <property type="evidence" value="ECO:0007669"/>
    <property type="project" value="InterPro"/>
</dbReference>
<gene>
    <name evidence="2" type="ORF">SFMTTN_2772</name>
</gene>
<name>A0A401JZB4_9PROT</name>
<dbReference type="AlphaFoldDB" id="A0A401JZB4"/>
<dbReference type="PROSITE" id="PS50042">
    <property type="entry name" value="CNMP_BINDING_3"/>
    <property type="match status" value="1"/>
</dbReference>
<dbReference type="PANTHER" id="PTHR11635:SF152">
    <property type="entry name" value="CAMP-DEPENDENT PROTEIN KINASE TYPE I REGULATORY SUBUNIT-RELATED"/>
    <property type="match status" value="1"/>
</dbReference>
<keyword evidence="3" id="KW-1185">Reference proteome</keyword>
<dbReference type="GO" id="GO:0030552">
    <property type="term" value="F:cAMP binding"/>
    <property type="evidence" value="ECO:0007669"/>
    <property type="project" value="TreeGrafter"/>
</dbReference>
<dbReference type="InterPro" id="IPR000595">
    <property type="entry name" value="cNMP-bd_dom"/>
</dbReference>
<dbReference type="InterPro" id="IPR018490">
    <property type="entry name" value="cNMP-bd_dom_sf"/>
</dbReference>
<evidence type="ECO:0000259" key="1">
    <source>
        <dbReference type="PROSITE" id="PS50042"/>
    </source>
</evidence>
<dbReference type="CDD" id="cd00038">
    <property type="entry name" value="CAP_ED"/>
    <property type="match status" value="1"/>
</dbReference>
<dbReference type="Pfam" id="PF00027">
    <property type="entry name" value="cNMP_binding"/>
    <property type="match status" value="1"/>
</dbReference>
<feature type="domain" description="Cyclic nucleotide-binding" evidence="1">
    <location>
        <begin position="13"/>
        <end position="116"/>
    </location>
</feature>
<accession>A0A401JZB4</accession>
<dbReference type="InterPro" id="IPR050503">
    <property type="entry name" value="cAMP-dep_PK_reg_su-like"/>
</dbReference>
<dbReference type="OrthoDB" id="8565101at2"/>
<reference evidence="2 3" key="1">
    <citation type="journal article" date="2019" name="Front. Microbiol.">
        <title>Genomes of Neutrophilic Sulfur-Oxidizing Chemolithoautotrophs Representing 9 Proteobacterial Species From 8 Genera.</title>
        <authorList>
            <person name="Watanabe T."/>
            <person name="Kojima H."/>
            <person name="Umezawa K."/>
            <person name="Hori C."/>
            <person name="Takasuka T.E."/>
            <person name="Kato Y."/>
            <person name="Fukui M."/>
        </authorList>
    </citation>
    <scope>NUCLEOTIDE SEQUENCE [LARGE SCALE GENOMIC DNA]</scope>
    <source>
        <strain evidence="2 3">TTN</strain>
    </source>
</reference>
<dbReference type="PANTHER" id="PTHR11635">
    <property type="entry name" value="CAMP-DEPENDENT PROTEIN KINASE REGULATORY CHAIN"/>
    <property type="match status" value="1"/>
</dbReference>